<keyword evidence="9" id="KW-0472">Membrane</keyword>
<accession>D2VUJ7</accession>
<keyword evidence="5 8" id="KW-0067">ATP-binding</keyword>
<dbReference type="OrthoDB" id="4062651at2759"/>
<keyword evidence="1" id="KW-0723">Serine/threonine-protein kinase</keyword>
<evidence type="ECO:0000256" key="5">
    <source>
        <dbReference type="ARBA" id="ARBA00022840"/>
    </source>
</evidence>
<reference evidence="12 13" key="1">
    <citation type="journal article" date="2010" name="Cell">
        <title>The genome of Naegleria gruberi illuminates early eukaryotic versatility.</title>
        <authorList>
            <person name="Fritz-Laylin L.K."/>
            <person name="Prochnik S.E."/>
            <person name="Ginger M.L."/>
            <person name="Dacks J.B."/>
            <person name="Carpenter M.L."/>
            <person name="Field M.C."/>
            <person name="Kuo A."/>
            <person name="Paredez A."/>
            <person name="Chapman J."/>
            <person name="Pham J."/>
            <person name="Shu S."/>
            <person name="Neupane R."/>
            <person name="Cipriano M."/>
            <person name="Mancuso J."/>
            <person name="Tu H."/>
            <person name="Salamov A."/>
            <person name="Lindquist E."/>
            <person name="Shapiro H."/>
            <person name="Lucas S."/>
            <person name="Grigoriev I.V."/>
            <person name="Cande W.Z."/>
            <person name="Fulton C."/>
            <person name="Rokhsar D.S."/>
            <person name="Dawson S.C."/>
        </authorList>
    </citation>
    <scope>NUCLEOTIDE SEQUENCE [LARGE SCALE GENOMIC DNA]</scope>
    <source>
        <strain evidence="12 13">NEG-M</strain>
    </source>
</reference>
<dbReference type="InterPro" id="IPR011050">
    <property type="entry name" value="Pectin_lyase_fold/virulence"/>
</dbReference>
<dbReference type="InterPro" id="IPR051681">
    <property type="entry name" value="Ser/Thr_Kinases-Pseudokinases"/>
</dbReference>
<evidence type="ECO:0000256" key="7">
    <source>
        <dbReference type="ARBA" id="ARBA00048679"/>
    </source>
</evidence>
<evidence type="ECO:0000256" key="1">
    <source>
        <dbReference type="ARBA" id="ARBA00022527"/>
    </source>
</evidence>
<dbReference type="SUPFAM" id="SSF56112">
    <property type="entry name" value="Protein kinase-like (PK-like)"/>
    <property type="match status" value="1"/>
</dbReference>
<dbReference type="InParanoid" id="D2VUJ7"/>
<dbReference type="eggNOG" id="KOG0192">
    <property type="taxonomic scope" value="Eukaryota"/>
</dbReference>
<dbReference type="PROSITE" id="PS00108">
    <property type="entry name" value="PROTEIN_KINASE_ST"/>
    <property type="match status" value="1"/>
</dbReference>
<keyword evidence="3 8" id="KW-0547">Nucleotide-binding</keyword>
<evidence type="ECO:0000256" key="4">
    <source>
        <dbReference type="ARBA" id="ARBA00022777"/>
    </source>
</evidence>
<evidence type="ECO:0000256" key="6">
    <source>
        <dbReference type="ARBA" id="ARBA00047899"/>
    </source>
</evidence>
<dbReference type="PROSITE" id="PS00107">
    <property type="entry name" value="PROTEIN_KINASE_ATP"/>
    <property type="match status" value="1"/>
</dbReference>
<dbReference type="EMBL" id="GG738899">
    <property type="protein sequence ID" value="EFC39522.1"/>
    <property type="molecule type" value="Genomic_DNA"/>
</dbReference>
<proteinExistence type="predicted"/>
<dbReference type="SMART" id="SM00220">
    <property type="entry name" value="S_TKc"/>
    <property type="match status" value="1"/>
</dbReference>
<dbReference type="Pfam" id="PF07714">
    <property type="entry name" value="PK_Tyr_Ser-Thr"/>
    <property type="match status" value="1"/>
</dbReference>
<gene>
    <name evidence="12" type="ORF">NAEGRDRAFT_72687</name>
</gene>
<dbReference type="FunFam" id="3.30.200.20:FF:000034">
    <property type="entry name" value="Kinase suppressor of Ras 1"/>
    <property type="match status" value="1"/>
</dbReference>
<dbReference type="KEGG" id="ngr:NAEGRDRAFT_72687"/>
<keyword evidence="2" id="KW-0808">Transferase</keyword>
<dbReference type="GO" id="GO:0005524">
    <property type="term" value="F:ATP binding"/>
    <property type="evidence" value="ECO:0007669"/>
    <property type="project" value="UniProtKB-UniRule"/>
</dbReference>
<keyword evidence="10" id="KW-0732">Signal</keyword>
<dbReference type="VEuPathDB" id="AmoebaDB:NAEGRDRAFT_72687"/>
<dbReference type="STRING" id="5762.D2VUJ7"/>
<evidence type="ECO:0000259" key="11">
    <source>
        <dbReference type="PROSITE" id="PS50011"/>
    </source>
</evidence>
<evidence type="ECO:0000313" key="12">
    <source>
        <dbReference type="EMBL" id="EFC39522.1"/>
    </source>
</evidence>
<keyword evidence="4" id="KW-0418">Kinase</keyword>
<dbReference type="PROSITE" id="PS50011">
    <property type="entry name" value="PROTEIN_KINASE_DOM"/>
    <property type="match status" value="1"/>
</dbReference>
<comment type="catalytic activity">
    <reaction evidence="6">
        <text>L-threonyl-[protein] + ATP = O-phospho-L-threonyl-[protein] + ADP + H(+)</text>
        <dbReference type="Rhea" id="RHEA:46608"/>
        <dbReference type="Rhea" id="RHEA-COMP:11060"/>
        <dbReference type="Rhea" id="RHEA-COMP:11605"/>
        <dbReference type="ChEBI" id="CHEBI:15378"/>
        <dbReference type="ChEBI" id="CHEBI:30013"/>
        <dbReference type="ChEBI" id="CHEBI:30616"/>
        <dbReference type="ChEBI" id="CHEBI:61977"/>
        <dbReference type="ChEBI" id="CHEBI:456216"/>
        <dbReference type="EC" id="2.7.11.1"/>
    </reaction>
</comment>
<feature type="transmembrane region" description="Helical" evidence="9">
    <location>
        <begin position="794"/>
        <end position="823"/>
    </location>
</feature>
<evidence type="ECO:0000256" key="8">
    <source>
        <dbReference type="PROSITE-ProRule" id="PRU10141"/>
    </source>
</evidence>
<dbReference type="InterPro" id="IPR000719">
    <property type="entry name" value="Prot_kinase_dom"/>
</dbReference>
<dbReference type="PANTHER" id="PTHR44329">
    <property type="entry name" value="SERINE/THREONINE-PROTEIN KINASE TNNI3K-RELATED"/>
    <property type="match status" value="1"/>
</dbReference>
<evidence type="ECO:0000256" key="2">
    <source>
        <dbReference type="ARBA" id="ARBA00022679"/>
    </source>
</evidence>
<dbReference type="InterPro" id="IPR001245">
    <property type="entry name" value="Ser-Thr/Tyr_kinase_cat_dom"/>
</dbReference>
<evidence type="ECO:0000313" key="13">
    <source>
        <dbReference type="Proteomes" id="UP000006671"/>
    </source>
</evidence>
<keyword evidence="9" id="KW-0812">Transmembrane</keyword>
<feature type="binding site" evidence="8">
    <location>
        <position position="940"/>
    </location>
    <ligand>
        <name>ATP</name>
        <dbReference type="ChEBI" id="CHEBI:30616"/>
    </ligand>
</feature>
<dbReference type="SUPFAM" id="SSF51126">
    <property type="entry name" value="Pectin lyase-like"/>
    <property type="match status" value="1"/>
</dbReference>
<feature type="signal peptide" evidence="10">
    <location>
        <begin position="1"/>
        <end position="32"/>
    </location>
</feature>
<dbReference type="GeneID" id="8854118"/>
<feature type="chain" id="PRO_5003038401" evidence="10">
    <location>
        <begin position="33"/>
        <end position="1208"/>
    </location>
</feature>
<evidence type="ECO:0000256" key="3">
    <source>
        <dbReference type="ARBA" id="ARBA00022741"/>
    </source>
</evidence>
<keyword evidence="13" id="KW-1185">Reference proteome</keyword>
<dbReference type="InterPro" id="IPR017441">
    <property type="entry name" value="Protein_kinase_ATP_BS"/>
</dbReference>
<sequence length="1208" mass="136724">MQEQPLRFPSLERSSLLLLLLAMMVLIQLSTPINSHALDMNMNMDEPMMIQTTTTATTSSSTSNGEPTLVVERPKEAFWSLITNNSSMEMTVNITLYLGGINGNSSTNVNCGHSMENPCVAFTQLFYSLNETLYRDYSDFLNMKSVERNVLLKVIVIGNEPFLCGLEWYQMEEFELVRFFMEITHLDGRSSVLTCVQTLPLFSKGLLIPYGFEALYLHDLVLNDIIIFDLFISVLVENCYFNGSGIMDNNTPGQVESNLKSRYFIVENSFFSETIVVNYRNKVVVNRSTLDLVSVFYLCDEVIILDSIAKTLVNIQESSIVHVERTIFSVVHTFACNYVTFTNCETSDINQSTKLKGVLQKFGGIILSILAQSGTSIIVKDIRVYSGKLFSSVTSFQNAIFENITMTGNAIPSQDLVSAFLIFKEIVYTTLRNIKLDNRFAHVRVESYSVLSVVNCEFSQRRQFDIYDISGNGYRSQVLFSNSKFYNSYDSAVTIQSVQRLFIDYCEFYNNLATFSGAAVRVKYLAANLFIRGSKFINNRVTCNLYPMSRYGAFCGGGAISIESAVNDAKFTPPYEFNGVNFIGNYADRGGAIYFPTGSYQLNFQYSQFVNNTARLSGGAMFFNQATLPTLSGCTLNGNVAVMGMDNTIPLRLSSAEFTGITPKIVNGNYELLIGERYNISFIVKTTKDGTIAPFSDEIFDFYSSSSYIKLSNKQPNNMNYITFTINVFGNETLDEYFKVPTRIIIENRFSTIELPIQIGNCKSGTALDKSLTQEANVFNFECKKIPEFPVETYVAIIIGTSLFLFILGILLGLGMYCMVTIIKKLNRLKKKERAEQAIENKLIDKRMLFEFTEEEQQYYDKASSIDNGSSGGSTKYRSLTNDTELSQSLVKSNSKTSKYQKDDSFIIPIEEITIEKRIGEGGSANVFLGSWSNINVAIKSLKYDFSEGSINNEEFEKEAAVLSRLRHPNVLIFYGVCMTEKSKYIVTEYMENGALDRFISNSKYSNFTNQHFQNVLKILLHISNGMIYLHSLKPAIIHRDLKPGNVLLNDKNQAKVSDFGLVKLVSNTVQTNMTKQIGTILYCSPETFVSDTQIENKEASKIDVYSFAIIMWEMFFRATPFQHVKNTFKVPPLVINGQRPLLPFDVSNRDEINQWITTNTQLFTNDDTIECVQLFINLMTECWKHNPSERPSFNKIYELLENIVERI</sequence>
<dbReference type="RefSeq" id="XP_002672266.1">
    <property type="nucleotide sequence ID" value="XM_002672220.1"/>
</dbReference>
<evidence type="ECO:0000256" key="10">
    <source>
        <dbReference type="SAM" id="SignalP"/>
    </source>
</evidence>
<organism evidence="13">
    <name type="scientific">Naegleria gruberi</name>
    <name type="common">Amoeba</name>
    <dbReference type="NCBI Taxonomy" id="5762"/>
    <lineage>
        <taxon>Eukaryota</taxon>
        <taxon>Discoba</taxon>
        <taxon>Heterolobosea</taxon>
        <taxon>Tetramitia</taxon>
        <taxon>Eutetramitia</taxon>
        <taxon>Vahlkampfiidae</taxon>
        <taxon>Naegleria</taxon>
    </lineage>
</organism>
<dbReference type="InterPro" id="IPR011009">
    <property type="entry name" value="Kinase-like_dom_sf"/>
</dbReference>
<comment type="catalytic activity">
    <reaction evidence="7">
        <text>L-seryl-[protein] + ATP = O-phospho-L-seryl-[protein] + ADP + H(+)</text>
        <dbReference type="Rhea" id="RHEA:17989"/>
        <dbReference type="Rhea" id="RHEA-COMP:9863"/>
        <dbReference type="Rhea" id="RHEA-COMP:11604"/>
        <dbReference type="ChEBI" id="CHEBI:15378"/>
        <dbReference type="ChEBI" id="CHEBI:29999"/>
        <dbReference type="ChEBI" id="CHEBI:30616"/>
        <dbReference type="ChEBI" id="CHEBI:83421"/>
        <dbReference type="ChEBI" id="CHEBI:456216"/>
        <dbReference type="EC" id="2.7.11.1"/>
    </reaction>
</comment>
<protein>
    <submittedName>
        <fullName evidence="12">Predicted protein</fullName>
    </submittedName>
</protein>
<dbReference type="CDD" id="cd13999">
    <property type="entry name" value="STKc_MAP3K-like"/>
    <property type="match status" value="1"/>
</dbReference>
<evidence type="ECO:0000256" key="9">
    <source>
        <dbReference type="SAM" id="Phobius"/>
    </source>
</evidence>
<dbReference type="AlphaFoldDB" id="D2VUJ7"/>
<keyword evidence="9" id="KW-1133">Transmembrane helix</keyword>
<feature type="domain" description="Protein kinase" evidence="11">
    <location>
        <begin position="913"/>
        <end position="1205"/>
    </location>
</feature>
<dbReference type="GO" id="GO:0004674">
    <property type="term" value="F:protein serine/threonine kinase activity"/>
    <property type="evidence" value="ECO:0007669"/>
    <property type="project" value="UniProtKB-KW"/>
</dbReference>
<dbReference type="Gene3D" id="1.10.510.10">
    <property type="entry name" value="Transferase(Phosphotransferase) domain 1"/>
    <property type="match status" value="1"/>
</dbReference>
<name>D2VUJ7_NAEGR</name>
<dbReference type="PANTHER" id="PTHR44329:SF288">
    <property type="entry name" value="MITOGEN-ACTIVATED PROTEIN KINASE KINASE KINASE 20"/>
    <property type="match status" value="1"/>
</dbReference>
<dbReference type="Proteomes" id="UP000006671">
    <property type="component" value="Unassembled WGS sequence"/>
</dbReference>
<dbReference type="InterPro" id="IPR008271">
    <property type="entry name" value="Ser/Thr_kinase_AS"/>
</dbReference>